<comment type="caution">
    <text evidence="1">The sequence shown here is derived from an EMBL/GenBank/DDBJ whole genome shotgun (WGS) entry which is preliminary data.</text>
</comment>
<gene>
    <name evidence="1" type="ORF">LCGC14_2034550</name>
</gene>
<name>A0A0F9ETX9_9ZZZZ</name>
<dbReference type="EMBL" id="LAZR01023739">
    <property type="protein sequence ID" value="KKL77474.1"/>
    <property type="molecule type" value="Genomic_DNA"/>
</dbReference>
<proteinExistence type="predicted"/>
<evidence type="ECO:0000313" key="1">
    <source>
        <dbReference type="EMBL" id="KKL77474.1"/>
    </source>
</evidence>
<dbReference type="AlphaFoldDB" id="A0A0F9ETX9"/>
<organism evidence="1">
    <name type="scientific">marine sediment metagenome</name>
    <dbReference type="NCBI Taxonomy" id="412755"/>
    <lineage>
        <taxon>unclassified sequences</taxon>
        <taxon>metagenomes</taxon>
        <taxon>ecological metagenomes</taxon>
    </lineage>
</organism>
<reference evidence="1" key="1">
    <citation type="journal article" date="2015" name="Nature">
        <title>Complex archaea that bridge the gap between prokaryotes and eukaryotes.</title>
        <authorList>
            <person name="Spang A."/>
            <person name="Saw J.H."/>
            <person name="Jorgensen S.L."/>
            <person name="Zaremba-Niedzwiedzka K."/>
            <person name="Martijn J."/>
            <person name="Lind A.E."/>
            <person name="van Eijk R."/>
            <person name="Schleper C."/>
            <person name="Guy L."/>
            <person name="Ettema T.J."/>
        </authorList>
    </citation>
    <scope>NUCLEOTIDE SEQUENCE</scope>
</reference>
<accession>A0A0F9ETX9</accession>
<protein>
    <submittedName>
        <fullName evidence="1">Uncharacterized protein</fullName>
    </submittedName>
</protein>
<sequence length="57" mass="6611">MNVERAISDLKHNLTYLKSIRDCIQWVPDTGHVGIHEWIESLPQPQIIFEPVNADNE</sequence>